<name>A0ABQ7C475_BRACR</name>
<evidence type="ECO:0000256" key="1">
    <source>
        <dbReference type="SAM" id="Coils"/>
    </source>
</evidence>
<dbReference type="Proteomes" id="UP000266723">
    <property type="component" value="Unassembled WGS sequence"/>
</dbReference>
<organism evidence="2 3">
    <name type="scientific">Brassica cretica</name>
    <name type="common">Mustard</name>
    <dbReference type="NCBI Taxonomy" id="69181"/>
    <lineage>
        <taxon>Eukaryota</taxon>
        <taxon>Viridiplantae</taxon>
        <taxon>Streptophyta</taxon>
        <taxon>Embryophyta</taxon>
        <taxon>Tracheophyta</taxon>
        <taxon>Spermatophyta</taxon>
        <taxon>Magnoliopsida</taxon>
        <taxon>eudicotyledons</taxon>
        <taxon>Gunneridae</taxon>
        <taxon>Pentapetalae</taxon>
        <taxon>rosids</taxon>
        <taxon>malvids</taxon>
        <taxon>Brassicales</taxon>
        <taxon>Brassicaceae</taxon>
        <taxon>Brassiceae</taxon>
        <taxon>Brassica</taxon>
    </lineage>
</organism>
<evidence type="ECO:0000313" key="3">
    <source>
        <dbReference type="Proteomes" id="UP000266723"/>
    </source>
</evidence>
<evidence type="ECO:0000313" key="2">
    <source>
        <dbReference type="EMBL" id="KAF3546491.1"/>
    </source>
</evidence>
<reference evidence="2 3" key="1">
    <citation type="journal article" date="2020" name="BMC Genomics">
        <title>Intraspecific diversification of the crop wild relative Brassica cretica Lam. using demographic model selection.</title>
        <authorList>
            <person name="Kioukis A."/>
            <person name="Michalopoulou V.A."/>
            <person name="Briers L."/>
            <person name="Pirintsos S."/>
            <person name="Studholme D.J."/>
            <person name="Pavlidis P."/>
            <person name="Sarris P.F."/>
        </authorList>
    </citation>
    <scope>NUCLEOTIDE SEQUENCE [LARGE SCALE GENOMIC DNA]</scope>
    <source>
        <strain evidence="3">cv. PFS-1207/04</strain>
    </source>
</reference>
<protein>
    <submittedName>
        <fullName evidence="2">Uncharacterized protein</fullName>
    </submittedName>
</protein>
<proteinExistence type="predicted"/>
<sequence length="132" mass="14675">MELTGVTNSALFLCSDGEMNKLNKVPAAAVFQGMFLETSLFVGHDGFLNITGVRKGKKIFGGEMDQLEAELEELGSYMCSGPFEEQQGLCPCDLEARIPSSWRQEKKEKKELQTALEASKKRLHVKEAEASW</sequence>
<gene>
    <name evidence="2" type="ORF">DY000_02003566</name>
</gene>
<keyword evidence="1" id="KW-0175">Coiled coil</keyword>
<comment type="caution">
    <text evidence="2">The sequence shown here is derived from an EMBL/GenBank/DDBJ whole genome shotgun (WGS) entry which is preliminary data.</text>
</comment>
<keyword evidence="3" id="KW-1185">Reference proteome</keyword>
<accession>A0ABQ7C475</accession>
<dbReference type="EMBL" id="QGKV02000832">
    <property type="protein sequence ID" value="KAF3546491.1"/>
    <property type="molecule type" value="Genomic_DNA"/>
</dbReference>
<feature type="coiled-coil region" evidence="1">
    <location>
        <begin position="102"/>
        <end position="129"/>
    </location>
</feature>